<dbReference type="AlphaFoldDB" id="A0A4P8HK31"/>
<dbReference type="InterPro" id="IPR029787">
    <property type="entry name" value="Nucleotide_cyclase"/>
</dbReference>
<dbReference type="InterPro" id="IPR043128">
    <property type="entry name" value="Rev_trsase/Diguanyl_cyclase"/>
</dbReference>
<dbReference type="InterPro" id="IPR035965">
    <property type="entry name" value="PAS-like_dom_sf"/>
</dbReference>
<dbReference type="SMART" id="SM00267">
    <property type="entry name" value="GGDEF"/>
    <property type="match status" value="1"/>
</dbReference>
<dbReference type="RefSeq" id="WP_137312869.1">
    <property type="nucleotide sequence ID" value="NZ_CP040017.1"/>
</dbReference>
<dbReference type="InterPro" id="IPR052155">
    <property type="entry name" value="Biofilm_reg_signaling"/>
</dbReference>
<reference evidence="5 6" key="1">
    <citation type="submission" date="2019-05" db="EMBL/GenBank/DDBJ databases">
        <title>Draft Genome Sequences of Six Type Strains of the Genus Massilia.</title>
        <authorList>
            <person name="Miess H."/>
            <person name="Frediansyhah A."/>
            <person name="Gross H."/>
        </authorList>
    </citation>
    <scope>NUCLEOTIDE SEQUENCE [LARGE SCALE GENOMIC DNA]</scope>
    <source>
        <strain evidence="5 6">DSMZ 26121</strain>
    </source>
</reference>
<name>A0A4P8HK31_9BURK</name>
<dbReference type="PANTHER" id="PTHR44757">
    <property type="entry name" value="DIGUANYLATE CYCLASE DGCP"/>
    <property type="match status" value="1"/>
</dbReference>
<sequence>MATVGRADYNRCHFSAQEDRMGNWLGRWRRALAKALAPDMVEGSELAAVQEQLAQSERRFHAVTDNLPVIITQFDLDGRFTFINKYIGTVLPQRPEELLGAKLREITGDALYESVSVHIDRAFQGHKVEFDICFPVGGVDRYFTGIYSPELDDTGAVVSVFALWHDITERKQSELRLRAITDNLPAVICYLDAELKIEFANATFTSWLGKSASTVVGCRLADLVNEFPDSPAAQGLMPFMLRALHGERVEFEFTTFVDNHERWLHYTVVPQFGQDGAVLGILALCADVSELKRVQRQLSELARFDELTGLPNRYQFNEKMAEAVQRLARASQPMGLLFLDVDHFKQINDTHGHAAGDEVLREFARRLLASVRATDTVARLAGDEFVIVLEAVADRAAMQRVADKILAAMLSPMLLPHGELRISSSIGGAFAESSKVEPRLLLDCADLALYDAKRAGRGTYRLRDYAAPQEITA</sequence>
<dbReference type="InterPro" id="IPR013656">
    <property type="entry name" value="PAS_4"/>
</dbReference>
<dbReference type="SUPFAM" id="SSF55785">
    <property type="entry name" value="PYP-like sensor domain (PAS domain)"/>
    <property type="match status" value="2"/>
</dbReference>
<protein>
    <submittedName>
        <fullName evidence="4 5">Diguanylate cyclase</fullName>
    </submittedName>
</protein>
<dbReference type="NCBIfam" id="TIGR00229">
    <property type="entry name" value="sensory_box"/>
    <property type="match status" value="2"/>
</dbReference>
<evidence type="ECO:0000313" key="7">
    <source>
        <dbReference type="Proteomes" id="UP000584325"/>
    </source>
</evidence>
<dbReference type="Pfam" id="PF00990">
    <property type="entry name" value="GGDEF"/>
    <property type="match status" value="1"/>
</dbReference>
<evidence type="ECO:0000259" key="3">
    <source>
        <dbReference type="PROSITE" id="PS50887"/>
    </source>
</evidence>
<evidence type="ECO:0000259" key="2">
    <source>
        <dbReference type="PROSITE" id="PS50113"/>
    </source>
</evidence>
<evidence type="ECO:0000313" key="4">
    <source>
        <dbReference type="EMBL" id="MBB3219971.1"/>
    </source>
</evidence>
<proteinExistence type="predicted"/>
<dbReference type="Proteomes" id="UP000584325">
    <property type="component" value="Unassembled WGS sequence"/>
</dbReference>
<evidence type="ECO:0000259" key="1">
    <source>
        <dbReference type="PROSITE" id="PS50112"/>
    </source>
</evidence>
<dbReference type="Gene3D" id="3.30.450.20">
    <property type="entry name" value="PAS domain"/>
    <property type="match status" value="2"/>
</dbReference>
<feature type="domain" description="PAC" evidence="2">
    <location>
        <begin position="126"/>
        <end position="179"/>
    </location>
</feature>
<dbReference type="InterPro" id="IPR000160">
    <property type="entry name" value="GGDEF_dom"/>
</dbReference>
<dbReference type="Gene3D" id="3.30.70.270">
    <property type="match status" value="1"/>
</dbReference>
<dbReference type="Proteomes" id="UP000298763">
    <property type="component" value="Chromosome"/>
</dbReference>
<dbReference type="EMBL" id="CP040017">
    <property type="protein sequence ID" value="QCP09983.1"/>
    <property type="molecule type" value="Genomic_DNA"/>
</dbReference>
<evidence type="ECO:0000313" key="6">
    <source>
        <dbReference type="Proteomes" id="UP000298763"/>
    </source>
</evidence>
<evidence type="ECO:0000313" key="5">
    <source>
        <dbReference type="EMBL" id="QCP09983.1"/>
    </source>
</evidence>
<gene>
    <name evidence="5" type="ORF">FCL38_05765</name>
    <name evidence="4" type="ORF">FHS02_000758</name>
</gene>
<reference evidence="4 7" key="2">
    <citation type="submission" date="2020-08" db="EMBL/GenBank/DDBJ databases">
        <title>Genomic Encyclopedia of Type Strains, Phase III (KMG-III): the genomes of soil and plant-associated and newly described type strains.</title>
        <authorList>
            <person name="Whitman W."/>
        </authorList>
    </citation>
    <scope>NUCLEOTIDE SEQUENCE [LARGE SCALE GENOMIC DNA]</scope>
    <source>
        <strain evidence="4 7">CECT 7753</strain>
    </source>
</reference>
<dbReference type="CDD" id="cd00130">
    <property type="entry name" value="PAS"/>
    <property type="match status" value="2"/>
</dbReference>
<dbReference type="PROSITE" id="PS50112">
    <property type="entry name" value="PAS"/>
    <property type="match status" value="1"/>
</dbReference>
<dbReference type="PROSITE" id="PS50887">
    <property type="entry name" value="GGDEF"/>
    <property type="match status" value="1"/>
</dbReference>
<dbReference type="SMART" id="SM00091">
    <property type="entry name" value="PAS"/>
    <property type="match status" value="2"/>
</dbReference>
<keyword evidence="6" id="KW-1185">Reference proteome</keyword>
<dbReference type="InterPro" id="IPR000700">
    <property type="entry name" value="PAS-assoc_C"/>
</dbReference>
<dbReference type="EMBL" id="JACHXS010000001">
    <property type="protein sequence ID" value="MBB3219971.1"/>
    <property type="molecule type" value="Genomic_DNA"/>
</dbReference>
<dbReference type="PANTHER" id="PTHR44757:SF2">
    <property type="entry name" value="BIOFILM ARCHITECTURE MAINTENANCE PROTEIN MBAA"/>
    <property type="match status" value="1"/>
</dbReference>
<dbReference type="CDD" id="cd01949">
    <property type="entry name" value="GGDEF"/>
    <property type="match status" value="1"/>
</dbReference>
<feature type="domain" description="GGDEF" evidence="3">
    <location>
        <begin position="332"/>
        <end position="465"/>
    </location>
</feature>
<feature type="domain" description="PAS" evidence="1">
    <location>
        <begin position="56"/>
        <end position="126"/>
    </location>
</feature>
<organism evidence="4 7">
    <name type="scientific">Pseudoduganella umbonata</name>
    <dbReference type="NCBI Taxonomy" id="864828"/>
    <lineage>
        <taxon>Bacteria</taxon>
        <taxon>Pseudomonadati</taxon>
        <taxon>Pseudomonadota</taxon>
        <taxon>Betaproteobacteria</taxon>
        <taxon>Burkholderiales</taxon>
        <taxon>Oxalobacteraceae</taxon>
        <taxon>Telluria group</taxon>
        <taxon>Pseudoduganella</taxon>
    </lineage>
</organism>
<dbReference type="NCBIfam" id="TIGR00254">
    <property type="entry name" value="GGDEF"/>
    <property type="match status" value="1"/>
</dbReference>
<dbReference type="GO" id="GO:0003824">
    <property type="term" value="F:catalytic activity"/>
    <property type="evidence" value="ECO:0007669"/>
    <property type="project" value="UniProtKB-ARBA"/>
</dbReference>
<dbReference type="OrthoDB" id="9813903at2"/>
<dbReference type="FunFam" id="3.30.70.270:FF:000001">
    <property type="entry name" value="Diguanylate cyclase domain protein"/>
    <property type="match status" value="1"/>
</dbReference>
<feature type="domain" description="PAC" evidence="2">
    <location>
        <begin position="247"/>
        <end position="300"/>
    </location>
</feature>
<dbReference type="Pfam" id="PF08448">
    <property type="entry name" value="PAS_4"/>
    <property type="match status" value="2"/>
</dbReference>
<accession>A0A4P8HK31</accession>
<dbReference type="PROSITE" id="PS50113">
    <property type="entry name" value="PAC"/>
    <property type="match status" value="2"/>
</dbReference>
<dbReference type="SUPFAM" id="SSF55073">
    <property type="entry name" value="Nucleotide cyclase"/>
    <property type="match status" value="1"/>
</dbReference>
<dbReference type="InterPro" id="IPR000014">
    <property type="entry name" value="PAS"/>
</dbReference>